<dbReference type="PANTHER" id="PTHR43401">
    <property type="entry name" value="L-THREONINE 3-DEHYDROGENASE"/>
    <property type="match status" value="1"/>
</dbReference>
<gene>
    <name evidence="7" type="ORF">ACFQE6_16840</name>
</gene>
<dbReference type="GO" id="GO:0030554">
    <property type="term" value="F:adenyl nucleotide binding"/>
    <property type="evidence" value="ECO:0007669"/>
    <property type="project" value="UniProtKB-ARBA"/>
</dbReference>
<comment type="caution">
    <text evidence="7">The sequence shown here is derived from an EMBL/GenBank/DDBJ whole genome shotgun (WGS) entry which is preliminary data.</text>
</comment>
<dbReference type="PANTHER" id="PTHR43401:SF2">
    <property type="entry name" value="L-THREONINE 3-DEHYDROGENASE"/>
    <property type="match status" value="1"/>
</dbReference>
<feature type="domain" description="Alcohol dehydrogenase-like C-terminal" evidence="5">
    <location>
        <begin position="181"/>
        <end position="293"/>
    </location>
</feature>
<feature type="domain" description="Alcohol dehydrogenase-like N-terminal" evidence="6">
    <location>
        <begin position="23"/>
        <end position="143"/>
    </location>
</feature>
<dbReference type="AlphaFoldDB" id="A0ABD5SS70"/>
<comment type="cofactor">
    <cofactor evidence="4">
        <name>Zn(2+)</name>
        <dbReference type="ChEBI" id="CHEBI:29105"/>
    </cofactor>
</comment>
<evidence type="ECO:0000313" key="7">
    <source>
        <dbReference type="EMBL" id="MFC6766596.1"/>
    </source>
</evidence>
<organism evidence="7 8">
    <name type="scientific">Natrinema soli</name>
    <dbReference type="NCBI Taxonomy" id="1930624"/>
    <lineage>
        <taxon>Archaea</taxon>
        <taxon>Methanobacteriati</taxon>
        <taxon>Methanobacteriota</taxon>
        <taxon>Stenosarchaea group</taxon>
        <taxon>Halobacteria</taxon>
        <taxon>Halobacteriales</taxon>
        <taxon>Natrialbaceae</taxon>
        <taxon>Natrinema</taxon>
    </lineage>
</organism>
<keyword evidence="2 4" id="KW-0862">Zinc</keyword>
<dbReference type="Gene3D" id="3.40.50.720">
    <property type="entry name" value="NAD(P)-binding Rossmann-like Domain"/>
    <property type="match status" value="1"/>
</dbReference>
<evidence type="ECO:0000256" key="3">
    <source>
        <dbReference type="ARBA" id="ARBA00023002"/>
    </source>
</evidence>
<proteinExistence type="inferred from homology"/>
<dbReference type="InterPro" id="IPR011032">
    <property type="entry name" value="GroES-like_sf"/>
</dbReference>
<dbReference type="EMBL" id="JBHSWV010000271">
    <property type="protein sequence ID" value="MFC6766596.1"/>
    <property type="molecule type" value="Genomic_DNA"/>
</dbReference>
<evidence type="ECO:0000259" key="5">
    <source>
        <dbReference type="Pfam" id="PF00107"/>
    </source>
</evidence>
<evidence type="ECO:0000256" key="4">
    <source>
        <dbReference type="RuleBase" id="RU361277"/>
    </source>
</evidence>
<comment type="similarity">
    <text evidence="4">Belongs to the zinc-containing alcohol dehydrogenase family.</text>
</comment>
<dbReference type="GO" id="GO:0044281">
    <property type="term" value="P:small molecule metabolic process"/>
    <property type="evidence" value="ECO:0007669"/>
    <property type="project" value="UniProtKB-ARBA"/>
</dbReference>
<dbReference type="PROSITE" id="PS00059">
    <property type="entry name" value="ADH_ZINC"/>
    <property type="match status" value="1"/>
</dbReference>
<dbReference type="InterPro" id="IPR013154">
    <property type="entry name" value="ADH-like_N"/>
</dbReference>
<dbReference type="Gene3D" id="3.90.180.10">
    <property type="entry name" value="Medium-chain alcohol dehydrogenases, catalytic domain"/>
    <property type="match status" value="1"/>
</dbReference>
<keyword evidence="8" id="KW-1185">Reference proteome</keyword>
<dbReference type="GO" id="GO:0043168">
    <property type="term" value="F:anion binding"/>
    <property type="evidence" value="ECO:0007669"/>
    <property type="project" value="UniProtKB-ARBA"/>
</dbReference>
<dbReference type="GO" id="GO:0046872">
    <property type="term" value="F:metal ion binding"/>
    <property type="evidence" value="ECO:0007669"/>
    <property type="project" value="UniProtKB-KW"/>
</dbReference>
<sequence length="353" mass="36381">MRAARYYGPRDVRVEEMDPETVGANDVRVEVAACGICGSDLHEYAAGPITIPEAPHPVTGDALPITIGHEIGGTIVETGADVDLEEGTNVAVNPIIWCGDCQYCDGGNYHRCQSGGFVGLSGGGGGFSENVVVSAEKAIPIPDDVPVELAALVEPFTVGVHAVEQSGLRPGDAVAVFGSGPIGLAVLQAALAAGAGPVYVSEPQATRRTRAADCGADVTIDPSDGDPVSTIRDETGGVDVAFEVAGVEQSLNHALTVTRAGGTATIVSLFEEPVAIDPNDIVVTERIVVGTAAFEGGPLSGREFGTTVRNFATGDFDPEALVTSRIDLEDIVEDGFETLMADGSDEVKILVRP</sequence>
<reference evidence="7 8" key="1">
    <citation type="journal article" date="2019" name="Int. J. Syst. Evol. Microbiol.">
        <title>The Global Catalogue of Microorganisms (GCM) 10K type strain sequencing project: providing services to taxonomists for standard genome sequencing and annotation.</title>
        <authorList>
            <consortium name="The Broad Institute Genomics Platform"/>
            <consortium name="The Broad Institute Genome Sequencing Center for Infectious Disease"/>
            <person name="Wu L."/>
            <person name="Ma J."/>
        </authorList>
    </citation>
    <scope>NUCLEOTIDE SEQUENCE [LARGE SCALE GENOMIC DNA]</scope>
    <source>
        <strain evidence="7 8">LMG 29247</strain>
    </source>
</reference>
<dbReference type="RefSeq" id="WP_273739552.1">
    <property type="nucleotide sequence ID" value="NZ_JAQIVI010000271.1"/>
</dbReference>
<dbReference type="InterPro" id="IPR002328">
    <property type="entry name" value="ADH_Zn_CS"/>
</dbReference>
<accession>A0ABD5SS70</accession>
<dbReference type="Proteomes" id="UP001596383">
    <property type="component" value="Unassembled WGS sequence"/>
</dbReference>
<dbReference type="GO" id="GO:0016616">
    <property type="term" value="F:oxidoreductase activity, acting on the CH-OH group of donors, NAD or NADP as acceptor"/>
    <property type="evidence" value="ECO:0007669"/>
    <property type="project" value="UniProtKB-ARBA"/>
</dbReference>
<evidence type="ECO:0000256" key="2">
    <source>
        <dbReference type="ARBA" id="ARBA00022833"/>
    </source>
</evidence>
<evidence type="ECO:0000259" key="6">
    <source>
        <dbReference type="Pfam" id="PF08240"/>
    </source>
</evidence>
<dbReference type="SUPFAM" id="SSF51735">
    <property type="entry name" value="NAD(P)-binding Rossmann-fold domains"/>
    <property type="match status" value="1"/>
</dbReference>
<dbReference type="InterPro" id="IPR050129">
    <property type="entry name" value="Zn_alcohol_dh"/>
</dbReference>
<evidence type="ECO:0000313" key="8">
    <source>
        <dbReference type="Proteomes" id="UP001596383"/>
    </source>
</evidence>
<dbReference type="InterPro" id="IPR013149">
    <property type="entry name" value="ADH-like_C"/>
</dbReference>
<keyword evidence="1 4" id="KW-0479">Metal-binding</keyword>
<dbReference type="Pfam" id="PF08240">
    <property type="entry name" value="ADH_N"/>
    <property type="match status" value="1"/>
</dbReference>
<protein>
    <submittedName>
        <fullName evidence="7">Alcohol dehydrogenase catalytic domain-containing protein</fullName>
    </submittedName>
</protein>
<keyword evidence="3" id="KW-0560">Oxidoreductase</keyword>
<dbReference type="GO" id="GO:0051262">
    <property type="term" value="P:protein tetramerization"/>
    <property type="evidence" value="ECO:0007669"/>
    <property type="project" value="UniProtKB-ARBA"/>
</dbReference>
<dbReference type="SUPFAM" id="SSF50129">
    <property type="entry name" value="GroES-like"/>
    <property type="match status" value="1"/>
</dbReference>
<dbReference type="InterPro" id="IPR036291">
    <property type="entry name" value="NAD(P)-bd_dom_sf"/>
</dbReference>
<dbReference type="Pfam" id="PF00107">
    <property type="entry name" value="ADH_zinc_N"/>
    <property type="match status" value="1"/>
</dbReference>
<name>A0ABD5SS70_9EURY</name>
<evidence type="ECO:0000256" key="1">
    <source>
        <dbReference type="ARBA" id="ARBA00022723"/>
    </source>
</evidence>